<gene>
    <name evidence="6" type="primary">RIC8B</name>
    <name evidence="6" type="ORF">SK128_009714</name>
</gene>
<organism evidence="6 7">
    <name type="scientific">Halocaridina rubra</name>
    <name type="common">Hawaiian red shrimp</name>
    <dbReference type="NCBI Taxonomy" id="373956"/>
    <lineage>
        <taxon>Eukaryota</taxon>
        <taxon>Metazoa</taxon>
        <taxon>Ecdysozoa</taxon>
        <taxon>Arthropoda</taxon>
        <taxon>Crustacea</taxon>
        <taxon>Multicrustacea</taxon>
        <taxon>Malacostraca</taxon>
        <taxon>Eumalacostraca</taxon>
        <taxon>Eucarida</taxon>
        <taxon>Decapoda</taxon>
        <taxon>Pleocyemata</taxon>
        <taxon>Caridea</taxon>
        <taxon>Atyoidea</taxon>
        <taxon>Atyidae</taxon>
        <taxon>Halocaridina</taxon>
    </lineage>
</organism>
<evidence type="ECO:0000256" key="3">
    <source>
        <dbReference type="ARBA" id="ARBA00022490"/>
    </source>
</evidence>
<name>A0AAN8WX70_HALRR</name>
<evidence type="ECO:0000256" key="5">
    <source>
        <dbReference type="ARBA" id="ARBA00023186"/>
    </source>
</evidence>
<keyword evidence="3" id="KW-0963">Cytoplasm</keyword>
<dbReference type="InterPro" id="IPR019318">
    <property type="entry name" value="Gua_nucleotide_exch_fac_Ric8"/>
</dbReference>
<evidence type="ECO:0000256" key="2">
    <source>
        <dbReference type="ARBA" id="ARBA00009049"/>
    </source>
</evidence>
<proteinExistence type="inferred from homology"/>
<keyword evidence="5" id="KW-0143">Chaperone</keyword>
<feature type="non-terminal residue" evidence="6">
    <location>
        <position position="96"/>
    </location>
</feature>
<dbReference type="GO" id="GO:0007186">
    <property type="term" value="P:G protein-coupled receptor signaling pathway"/>
    <property type="evidence" value="ECO:0007669"/>
    <property type="project" value="TreeGrafter"/>
</dbReference>
<evidence type="ECO:0000313" key="7">
    <source>
        <dbReference type="Proteomes" id="UP001381693"/>
    </source>
</evidence>
<evidence type="ECO:0000313" key="6">
    <source>
        <dbReference type="EMBL" id="KAK7067955.1"/>
    </source>
</evidence>
<comment type="subcellular location">
    <subcellularLocation>
        <location evidence="1">Cytoplasm</location>
        <location evidence="1">Cell cortex</location>
    </subcellularLocation>
</comment>
<comment type="similarity">
    <text evidence="2">Belongs to the synembryn family.</text>
</comment>
<dbReference type="Pfam" id="PF10165">
    <property type="entry name" value="Ric8"/>
    <property type="match status" value="1"/>
</dbReference>
<dbReference type="PANTHER" id="PTHR12425:SF5">
    <property type="entry name" value="SYNEMBRYN"/>
    <property type="match status" value="1"/>
</dbReference>
<accession>A0AAN8WX70</accession>
<dbReference type="EMBL" id="JAXCGZ010017554">
    <property type="protein sequence ID" value="KAK7067955.1"/>
    <property type="molecule type" value="Genomic_DNA"/>
</dbReference>
<dbReference type="PANTHER" id="PTHR12425">
    <property type="entry name" value="SYNEMBRYN"/>
    <property type="match status" value="1"/>
</dbReference>
<evidence type="ECO:0000256" key="1">
    <source>
        <dbReference type="ARBA" id="ARBA00004544"/>
    </source>
</evidence>
<dbReference type="GO" id="GO:0001965">
    <property type="term" value="F:G-protein alpha-subunit binding"/>
    <property type="evidence" value="ECO:0007669"/>
    <property type="project" value="TreeGrafter"/>
</dbReference>
<protein>
    <submittedName>
        <fullName evidence="6">Synembryn-B</fullName>
    </submittedName>
</protein>
<dbReference type="AlphaFoldDB" id="A0AAN8WX70"/>
<dbReference type="PRINTS" id="PR01802">
    <property type="entry name" value="SYNEMBRYN"/>
</dbReference>
<keyword evidence="7" id="KW-1185">Reference proteome</keyword>
<dbReference type="Proteomes" id="UP001381693">
    <property type="component" value="Unassembled WGS sequence"/>
</dbReference>
<dbReference type="InterPro" id="IPR008376">
    <property type="entry name" value="Chaperone_Ric-8_A/B"/>
</dbReference>
<evidence type="ECO:0000256" key="4">
    <source>
        <dbReference type="ARBA" id="ARBA00022658"/>
    </source>
</evidence>
<reference evidence="6 7" key="1">
    <citation type="submission" date="2023-11" db="EMBL/GenBank/DDBJ databases">
        <title>Halocaridina rubra genome assembly.</title>
        <authorList>
            <person name="Smith C."/>
        </authorList>
    </citation>
    <scope>NUCLEOTIDE SEQUENCE [LARGE SCALE GENOMIC DNA]</scope>
    <source>
        <strain evidence="6">EP-1</strain>
        <tissue evidence="6">Whole</tissue>
    </source>
</reference>
<sequence>MLFSSLVERLIKYTGYGNAAGFLASRGLMHGVSNPSVIYSSDSEDSDTEEYEKLSEMINPVTGRYEPPRPSPLADMTEEQKEHEAMKLVNVLDKLT</sequence>
<comment type="caution">
    <text evidence="6">The sequence shown here is derived from an EMBL/GenBank/DDBJ whole genome shotgun (WGS) entry which is preliminary data.</text>
</comment>
<dbReference type="GO" id="GO:0005085">
    <property type="term" value="F:guanyl-nucleotide exchange factor activity"/>
    <property type="evidence" value="ECO:0007669"/>
    <property type="project" value="UniProtKB-KW"/>
</dbReference>
<dbReference type="GO" id="GO:0005938">
    <property type="term" value="C:cell cortex"/>
    <property type="evidence" value="ECO:0007669"/>
    <property type="project" value="UniProtKB-SubCell"/>
</dbReference>
<keyword evidence="4" id="KW-0344">Guanine-nucleotide releasing factor</keyword>